<organism evidence="1 2">
    <name type="scientific">Dibothriocephalus latus</name>
    <name type="common">Fish tapeworm</name>
    <name type="synonym">Diphyllobothrium latum</name>
    <dbReference type="NCBI Taxonomy" id="60516"/>
    <lineage>
        <taxon>Eukaryota</taxon>
        <taxon>Metazoa</taxon>
        <taxon>Spiralia</taxon>
        <taxon>Lophotrochozoa</taxon>
        <taxon>Platyhelminthes</taxon>
        <taxon>Cestoda</taxon>
        <taxon>Eucestoda</taxon>
        <taxon>Diphyllobothriidea</taxon>
        <taxon>Diphyllobothriidae</taxon>
        <taxon>Dibothriocephalus</taxon>
    </lineage>
</organism>
<evidence type="ECO:0000313" key="2">
    <source>
        <dbReference type="Proteomes" id="UP000281553"/>
    </source>
</evidence>
<dbReference type="EMBL" id="UYRU01001439">
    <property type="protein sequence ID" value="VDK31725.1"/>
    <property type="molecule type" value="Genomic_DNA"/>
</dbReference>
<name>A0A3P6PWD2_DIBLA</name>
<protein>
    <submittedName>
        <fullName evidence="1">Uncharacterized protein</fullName>
    </submittedName>
</protein>
<sequence length="161" mass="18167">MKAPDCVTLPIYFSPTEHALDRDLFLYTLQLCTRQLNEEDITGALGGKLDRDLYLETVLAIQQLERCASTVCVRLRGHITYWTIHKDTIIPVGTKNIRVDDGRQFDGYISINDEPLGPGEYPVGDVPVTDGKVTKDRKFVTPFLISVSKFPPSDVYICQLF</sequence>
<keyword evidence="2" id="KW-1185">Reference proteome</keyword>
<gene>
    <name evidence="1" type="ORF">DILT_LOCUS365</name>
</gene>
<proteinExistence type="predicted"/>
<dbReference type="AlphaFoldDB" id="A0A3P6PWD2"/>
<reference evidence="1 2" key="1">
    <citation type="submission" date="2018-11" db="EMBL/GenBank/DDBJ databases">
        <authorList>
            <consortium name="Pathogen Informatics"/>
        </authorList>
    </citation>
    <scope>NUCLEOTIDE SEQUENCE [LARGE SCALE GENOMIC DNA]</scope>
</reference>
<evidence type="ECO:0000313" key="1">
    <source>
        <dbReference type="EMBL" id="VDK31725.1"/>
    </source>
</evidence>
<dbReference type="Proteomes" id="UP000281553">
    <property type="component" value="Unassembled WGS sequence"/>
</dbReference>
<accession>A0A3P6PWD2</accession>